<gene>
    <name evidence="3" type="primary">LOC132534997</name>
</gene>
<feature type="compositionally biased region" description="Basic residues" evidence="1">
    <location>
        <begin position="13"/>
        <end position="27"/>
    </location>
</feature>
<evidence type="ECO:0000313" key="2">
    <source>
        <dbReference type="Proteomes" id="UP001652624"/>
    </source>
</evidence>
<feature type="region of interest" description="Disordered" evidence="1">
    <location>
        <begin position="198"/>
        <end position="217"/>
    </location>
</feature>
<keyword evidence="2" id="KW-1185">Reference proteome</keyword>
<accession>A0ABM3WHD5</accession>
<organism evidence="2 3">
    <name type="scientific">Erinaceus europaeus</name>
    <name type="common">Western European hedgehog</name>
    <dbReference type="NCBI Taxonomy" id="9365"/>
    <lineage>
        <taxon>Eukaryota</taxon>
        <taxon>Metazoa</taxon>
        <taxon>Chordata</taxon>
        <taxon>Craniata</taxon>
        <taxon>Vertebrata</taxon>
        <taxon>Euteleostomi</taxon>
        <taxon>Mammalia</taxon>
        <taxon>Eutheria</taxon>
        <taxon>Laurasiatheria</taxon>
        <taxon>Eulipotyphla</taxon>
        <taxon>Erinaceidae</taxon>
        <taxon>Erinaceinae</taxon>
        <taxon>Erinaceus</taxon>
    </lineage>
</organism>
<evidence type="ECO:0000256" key="1">
    <source>
        <dbReference type="SAM" id="MobiDB-lite"/>
    </source>
</evidence>
<feature type="compositionally biased region" description="Polar residues" evidence="1">
    <location>
        <begin position="1"/>
        <end position="10"/>
    </location>
</feature>
<dbReference type="Proteomes" id="UP001652624">
    <property type="component" value="Chromosome 20"/>
</dbReference>
<name>A0ABM3WHD5_ERIEU</name>
<dbReference type="GeneID" id="132534997"/>
<feature type="region of interest" description="Disordered" evidence="1">
    <location>
        <begin position="48"/>
        <end position="71"/>
    </location>
</feature>
<dbReference type="RefSeq" id="XP_060035981.1">
    <property type="nucleotide sequence ID" value="XM_060179998.1"/>
</dbReference>
<reference evidence="3" key="1">
    <citation type="submission" date="2025-08" db="UniProtKB">
        <authorList>
            <consortium name="RefSeq"/>
        </authorList>
    </citation>
    <scope>IDENTIFICATION</scope>
</reference>
<feature type="compositionally biased region" description="Basic and acidic residues" evidence="1">
    <location>
        <begin position="48"/>
        <end position="62"/>
    </location>
</feature>
<evidence type="ECO:0000313" key="3">
    <source>
        <dbReference type="RefSeq" id="XP_060035981.1"/>
    </source>
</evidence>
<sequence length="387" mass="44699">MQVNLLSQDNSWRHKHHKSSIKSLGRKRSPAPTVWRIYCSTFHPSRHEKLSLHPQRENREPAVQESETQEISPGEIKYRLEPLSNKAPLLMQPQHYFSQHYKSSRIPYLTTYQECYKPWKKEPACAMRSSPIRTVFQSHPLGQLVFPVDIQDRKTAAVRPGYMEYGSRFQRDYPALQSSQLVRHDPDNSNQMTNKATHITQKDSASGGKQPTVRQPQESCLRRSILGERCTAKVDEDTAATMLYLPPPKSLVKRVLGPSRAFTVFKTKIQNETPSKQFSQVCKTQPQGHNGEFYSRGCEKALGMISQAPDEAQATSRNFYMPLFAERVNLCQPKANSSKYDHGKHSFATEQWKYFRSAQQPESRLQKCLYQQQDSKLKETRRKKLPK</sequence>
<protein>
    <submittedName>
        <fullName evidence="3">Uncharacterized protein LOC132534997</fullName>
    </submittedName>
</protein>
<proteinExistence type="predicted"/>
<feature type="region of interest" description="Disordered" evidence="1">
    <location>
        <begin position="1"/>
        <end position="27"/>
    </location>
</feature>